<comment type="caution">
    <text evidence="2">The sequence shown here is derived from an EMBL/GenBank/DDBJ whole genome shotgun (WGS) entry which is preliminary data.</text>
</comment>
<organism evidence="2 3">
    <name type="scientific">Kribbella soli</name>
    <dbReference type="NCBI Taxonomy" id="1124743"/>
    <lineage>
        <taxon>Bacteria</taxon>
        <taxon>Bacillati</taxon>
        <taxon>Actinomycetota</taxon>
        <taxon>Actinomycetes</taxon>
        <taxon>Propionibacteriales</taxon>
        <taxon>Kribbellaceae</taxon>
        <taxon>Kribbella</taxon>
    </lineage>
</organism>
<gene>
    <name evidence="2" type="ORF">E0H45_18160</name>
</gene>
<accession>A0A4V6N3L4</accession>
<evidence type="ECO:0000313" key="3">
    <source>
        <dbReference type="Proteomes" id="UP000292346"/>
    </source>
</evidence>
<dbReference type="RefSeq" id="WP_131338750.1">
    <property type="nucleotide sequence ID" value="NZ_SJJZ01000002.1"/>
</dbReference>
<sequence length="113" mass="12453">MIDYDGRRFSPAGHHSESHDVTVASYRQRGDLLWADFSGGRVRRGALTGVCRPDDTLEFSYSMVLADGAVVAGHCESTPEFLPDGRIRLHERWERYGPQAATGVSELDEIASG</sequence>
<evidence type="ECO:0008006" key="4">
    <source>
        <dbReference type="Google" id="ProtNLM"/>
    </source>
</evidence>
<feature type="region of interest" description="Disordered" evidence="1">
    <location>
        <begin position="1"/>
        <end position="20"/>
    </location>
</feature>
<dbReference type="AlphaFoldDB" id="A0A4V6N3L4"/>
<evidence type="ECO:0000256" key="1">
    <source>
        <dbReference type="SAM" id="MobiDB-lite"/>
    </source>
</evidence>
<evidence type="ECO:0000313" key="2">
    <source>
        <dbReference type="EMBL" id="TCC07866.1"/>
    </source>
</evidence>
<dbReference type="InterPro" id="IPR058595">
    <property type="entry name" value="Avidin-like"/>
</dbReference>
<dbReference type="OrthoDB" id="5684515at2"/>
<reference evidence="2 3" key="1">
    <citation type="submission" date="2019-02" db="EMBL/GenBank/DDBJ databases">
        <title>Kribbella capetownensis sp. nov. and Kribbella speibonae sp. nov., isolated from soil.</title>
        <authorList>
            <person name="Curtis S.M."/>
            <person name="Norton I."/>
            <person name="Everest G.J."/>
            <person name="Meyers P.R."/>
        </authorList>
    </citation>
    <scope>NUCLEOTIDE SEQUENCE [LARGE SCALE GENOMIC DNA]</scope>
    <source>
        <strain evidence="2 3">KCTC 29219</strain>
    </source>
</reference>
<dbReference type="EMBL" id="SJJZ01000002">
    <property type="protein sequence ID" value="TCC07866.1"/>
    <property type="molecule type" value="Genomic_DNA"/>
</dbReference>
<proteinExistence type="predicted"/>
<dbReference type="Proteomes" id="UP000292346">
    <property type="component" value="Unassembled WGS sequence"/>
</dbReference>
<protein>
    <recommendedName>
        <fullName evidence="4">N-acetylglutamate synthase</fullName>
    </recommendedName>
</protein>
<keyword evidence="3" id="KW-1185">Reference proteome</keyword>
<name>A0A4V6N3L4_9ACTN</name>
<dbReference type="Pfam" id="PF26421">
    <property type="entry name" value="Avidin_like"/>
    <property type="match status" value="1"/>
</dbReference>